<name>A0ABW2CSE9_9ACTN</name>
<dbReference type="Proteomes" id="UP001596380">
    <property type="component" value="Unassembled WGS sequence"/>
</dbReference>
<organism evidence="1 2">
    <name type="scientific">Actinomadura yumaensis</name>
    <dbReference type="NCBI Taxonomy" id="111807"/>
    <lineage>
        <taxon>Bacteria</taxon>
        <taxon>Bacillati</taxon>
        <taxon>Actinomycetota</taxon>
        <taxon>Actinomycetes</taxon>
        <taxon>Streptosporangiales</taxon>
        <taxon>Thermomonosporaceae</taxon>
        <taxon>Actinomadura</taxon>
    </lineage>
</organism>
<gene>
    <name evidence="1" type="ORF">ACFQKB_33660</name>
</gene>
<dbReference type="EMBL" id="JBHSXS010000030">
    <property type="protein sequence ID" value="MFC6884748.1"/>
    <property type="molecule type" value="Genomic_DNA"/>
</dbReference>
<keyword evidence="2" id="KW-1185">Reference proteome</keyword>
<sequence>MLITGYEDDPLSDGSDLLNDPSFWAVHALTVGATGLDDLQGGFGVDIEDAEVLSEQLFDPDRWPVFSVRLRSRATVHVIYRNLTDDMGVDFLLSHPAWPHAFQLAAIDGCLVGPGLSWRELDAIAHQPPSSAPTSIGDPARRLLLLLPALGDADLPDDAVSVLTTALGRITASPVPQHVAEALLFKNAAYWEPAHWRRLPNSALICDEPHSRRCPAHPDAFPPDQALAITQALTGN</sequence>
<reference evidence="2" key="1">
    <citation type="journal article" date="2019" name="Int. J. Syst. Evol. Microbiol.">
        <title>The Global Catalogue of Microorganisms (GCM) 10K type strain sequencing project: providing services to taxonomists for standard genome sequencing and annotation.</title>
        <authorList>
            <consortium name="The Broad Institute Genomics Platform"/>
            <consortium name="The Broad Institute Genome Sequencing Center for Infectious Disease"/>
            <person name="Wu L."/>
            <person name="Ma J."/>
        </authorList>
    </citation>
    <scope>NUCLEOTIDE SEQUENCE [LARGE SCALE GENOMIC DNA]</scope>
    <source>
        <strain evidence="2">JCM 3369</strain>
    </source>
</reference>
<dbReference type="RefSeq" id="WP_160821083.1">
    <property type="nucleotide sequence ID" value="NZ_JBHSXE010000001.1"/>
</dbReference>
<evidence type="ECO:0000313" key="1">
    <source>
        <dbReference type="EMBL" id="MFC6884748.1"/>
    </source>
</evidence>
<comment type="caution">
    <text evidence="1">The sequence shown here is derived from an EMBL/GenBank/DDBJ whole genome shotgun (WGS) entry which is preliminary data.</text>
</comment>
<accession>A0ABW2CSE9</accession>
<protein>
    <submittedName>
        <fullName evidence="1">Uncharacterized protein</fullName>
    </submittedName>
</protein>
<evidence type="ECO:0000313" key="2">
    <source>
        <dbReference type="Proteomes" id="UP001596380"/>
    </source>
</evidence>
<proteinExistence type="predicted"/>